<comment type="caution">
    <text evidence="3">The sequence shown here is derived from an EMBL/GenBank/DDBJ whole genome shotgun (WGS) entry which is preliminary data.</text>
</comment>
<dbReference type="InterPro" id="IPR025519">
    <property type="entry name" value="DUF4407"/>
</dbReference>
<accession>A0A919VQU0</accession>
<feature type="transmembrane region" description="Helical" evidence="2">
    <location>
        <begin position="76"/>
        <end position="96"/>
    </location>
</feature>
<dbReference type="RefSeq" id="WP_212988117.1">
    <property type="nucleotide sequence ID" value="NZ_BAABEA010000009.1"/>
</dbReference>
<sequence length="481" mass="53049">MHRPEPEHDVNDAEPARWGLSRVLRLATGVREEILDQVPSERARYTSMGGVVAGTAIMAMLSMTAALYWVFGGFRFFIVLAVPVWGLFILSLDRWLMTSTTMGQGARAAGKLLARLFLSIALGVVLAEPLLLGVYGTAIDEKIAKDRQQEIQTRESDLRTCNPIPGTPEAASPAAAEARCAQLRLSLAGDSPEALQKQLDTATRQAKTLQTTMDNDGKAYAELEAEARKECNGTSGVGLTGEFGEGPNCDRLRAEATKYRSDHQIDENGKRLSALNQEIKDVGSRLGTARVTFGKSVDTAIDKELDAVRGRQGRVGLLERFRALDELVAANAYVAVTMWSIRIFFILVDALPIILKALSGRTAYDRLVDERLGEQEQAAHIRTVENLHRHAQNGDLMRYRTDTVYRNQRDLIDEGSRVQRANLDERRGQLIDAFEQHLMRTAIGPANQGWSPGNGRVMEGESQDDGPTQELIVPEQPGAQW</sequence>
<dbReference type="AlphaFoldDB" id="A0A919VQU0"/>
<keyword evidence="2" id="KW-0812">Transmembrane</keyword>
<protein>
    <recommendedName>
        <fullName evidence="5">DUF4407 domain-containing protein</fullName>
    </recommendedName>
</protein>
<evidence type="ECO:0000256" key="2">
    <source>
        <dbReference type="SAM" id="Phobius"/>
    </source>
</evidence>
<feature type="transmembrane region" description="Helical" evidence="2">
    <location>
        <begin position="50"/>
        <end position="70"/>
    </location>
</feature>
<evidence type="ECO:0008006" key="5">
    <source>
        <dbReference type="Google" id="ProtNLM"/>
    </source>
</evidence>
<dbReference type="Pfam" id="PF14362">
    <property type="entry name" value="DUF4407"/>
    <property type="match status" value="1"/>
</dbReference>
<feature type="transmembrane region" description="Helical" evidence="2">
    <location>
        <begin position="116"/>
        <end position="138"/>
    </location>
</feature>
<keyword evidence="2" id="KW-0472">Membrane</keyword>
<name>A0A919VQU0_9ACTN</name>
<evidence type="ECO:0000313" key="3">
    <source>
        <dbReference type="EMBL" id="GIM65911.1"/>
    </source>
</evidence>
<evidence type="ECO:0000256" key="1">
    <source>
        <dbReference type="SAM" id="MobiDB-lite"/>
    </source>
</evidence>
<dbReference type="Proteomes" id="UP000681340">
    <property type="component" value="Unassembled WGS sequence"/>
</dbReference>
<organism evidence="3 4">
    <name type="scientific">Actinoplanes auranticolor</name>
    <dbReference type="NCBI Taxonomy" id="47988"/>
    <lineage>
        <taxon>Bacteria</taxon>
        <taxon>Bacillati</taxon>
        <taxon>Actinomycetota</taxon>
        <taxon>Actinomycetes</taxon>
        <taxon>Micromonosporales</taxon>
        <taxon>Micromonosporaceae</taxon>
        <taxon>Actinoplanes</taxon>
    </lineage>
</organism>
<evidence type="ECO:0000313" key="4">
    <source>
        <dbReference type="Proteomes" id="UP000681340"/>
    </source>
</evidence>
<gene>
    <name evidence="3" type="ORF">Aau02nite_20630</name>
</gene>
<feature type="region of interest" description="Disordered" evidence="1">
    <location>
        <begin position="444"/>
        <end position="481"/>
    </location>
</feature>
<dbReference type="EMBL" id="BOQL01000018">
    <property type="protein sequence ID" value="GIM65911.1"/>
    <property type="molecule type" value="Genomic_DNA"/>
</dbReference>
<reference evidence="3" key="1">
    <citation type="submission" date="2021-03" db="EMBL/GenBank/DDBJ databases">
        <title>Whole genome shotgun sequence of Actinoplanes auranticolor NBRC 12245.</title>
        <authorList>
            <person name="Komaki H."/>
            <person name="Tamura T."/>
        </authorList>
    </citation>
    <scope>NUCLEOTIDE SEQUENCE</scope>
    <source>
        <strain evidence="3">NBRC 12245</strain>
    </source>
</reference>
<keyword evidence="4" id="KW-1185">Reference proteome</keyword>
<keyword evidence="2" id="KW-1133">Transmembrane helix</keyword>
<proteinExistence type="predicted"/>